<evidence type="ECO:0000313" key="1">
    <source>
        <dbReference type="EMBL" id="ATL32940.1"/>
    </source>
</evidence>
<keyword evidence="2" id="KW-1185">Reference proteome</keyword>
<reference evidence="1 2" key="1">
    <citation type="submission" date="2017-08" db="EMBL/GenBank/DDBJ databases">
        <title>Complete Genome Sequence of Streptomyces formicae KY5, the formicamycin producer.</title>
        <authorList>
            <person name="Holmes N.A."/>
            <person name="Devine R."/>
            <person name="Qin Z."/>
            <person name="Seipke R.F."/>
            <person name="Wilkinson B."/>
            <person name="Hutchings M.I."/>
        </authorList>
    </citation>
    <scope>NUCLEOTIDE SEQUENCE [LARGE SCALE GENOMIC DNA]</scope>
    <source>
        <strain evidence="1 2">KY5</strain>
    </source>
</reference>
<gene>
    <name evidence="1" type="ORF">KY5_7922c</name>
</gene>
<accession>A0A291QM67</accession>
<name>A0A291QM67_9ACTN</name>
<evidence type="ECO:0000313" key="2">
    <source>
        <dbReference type="Proteomes" id="UP000221011"/>
    </source>
</evidence>
<sequence length="263" mass="28931">MSGLSAVLYHQQEEALAGYGKANRPVKRQARVLLPYTAGGRSGDAGESLLAAVDFGVGRDGRLAQAPGELSLPILQRPQSSDDVERISELDARSTQLARDVVAKETAVQRLVQEAAALPDLERERDAARGELEQDQRAWKYHLRFRRKRDGNDQYMAIEGDRTDAEAPLIRTADKATATTLCGVDELETMVWDKPLLAIRNLRSGLTVHLSRGSRDDNVPFVQRPHDPNARAAQFSTAKRYADEYGRACGTICGPRHGVRTSG</sequence>
<dbReference type="AlphaFoldDB" id="A0A291QM67"/>
<dbReference type="EMBL" id="CP022685">
    <property type="protein sequence ID" value="ATL32940.1"/>
    <property type="molecule type" value="Genomic_DNA"/>
</dbReference>
<dbReference type="KEGG" id="sfk:KY5_7922c"/>
<organism evidence="1 2">
    <name type="scientific">Streptomyces formicae</name>
    <dbReference type="NCBI Taxonomy" id="1616117"/>
    <lineage>
        <taxon>Bacteria</taxon>
        <taxon>Bacillati</taxon>
        <taxon>Actinomycetota</taxon>
        <taxon>Actinomycetes</taxon>
        <taxon>Kitasatosporales</taxon>
        <taxon>Streptomycetaceae</taxon>
        <taxon>Streptomyces</taxon>
    </lineage>
</organism>
<proteinExistence type="predicted"/>
<protein>
    <submittedName>
        <fullName evidence="1">Uncharacterized protein</fullName>
    </submittedName>
</protein>
<dbReference type="Proteomes" id="UP000221011">
    <property type="component" value="Chromosome"/>
</dbReference>